<feature type="transmembrane region" description="Helical" evidence="1">
    <location>
        <begin position="95"/>
        <end position="112"/>
    </location>
</feature>
<dbReference type="RefSeq" id="XP_001010032.1">
    <property type="nucleotide sequence ID" value="XM_001010032.1"/>
</dbReference>
<organism evidence="2 3">
    <name type="scientific">Tetrahymena thermophila (strain SB210)</name>
    <dbReference type="NCBI Taxonomy" id="312017"/>
    <lineage>
        <taxon>Eukaryota</taxon>
        <taxon>Sar</taxon>
        <taxon>Alveolata</taxon>
        <taxon>Ciliophora</taxon>
        <taxon>Intramacronucleata</taxon>
        <taxon>Oligohymenophorea</taxon>
        <taxon>Hymenostomatida</taxon>
        <taxon>Tetrahymenina</taxon>
        <taxon>Tetrahymenidae</taxon>
        <taxon>Tetrahymena</taxon>
    </lineage>
</organism>
<dbReference type="Proteomes" id="UP000009168">
    <property type="component" value="Unassembled WGS sequence"/>
</dbReference>
<dbReference type="HOGENOM" id="CLU_1247556_0_0_1"/>
<reference evidence="3" key="1">
    <citation type="journal article" date="2006" name="PLoS Biol.">
        <title>Macronuclear genome sequence of the ciliate Tetrahymena thermophila, a model eukaryote.</title>
        <authorList>
            <person name="Eisen J.A."/>
            <person name="Coyne R.S."/>
            <person name="Wu M."/>
            <person name="Wu D."/>
            <person name="Thiagarajan M."/>
            <person name="Wortman J.R."/>
            <person name="Badger J.H."/>
            <person name="Ren Q."/>
            <person name="Amedeo P."/>
            <person name="Jones K.M."/>
            <person name="Tallon L.J."/>
            <person name="Delcher A.L."/>
            <person name="Salzberg S.L."/>
            <person name="Silva J.C."/>
            <person name="Haas B.J."/>
            <person name="Majoros W.H."/>
            <person name="Farzad M."/>
            <person name="Carlton J.M."/>
            <person name="Smith R.K. Jr."/>
            <person name="Garg J."/>
            <person name="Pearlman R.E."/>
            <person name="Karrer K.M."/>
            <person name="Sun L."/>
            <person name="Manning G."/>
            <person name="Elde N.C."/>
            <person name="Turkewitz A.P."/>
            <person name="Asai D.J."/>
            <person name="Wilkes D.E."/>
            <person name="Wang Y."/>
            <person name="Cai H."/>
            <person name="Collins K."/>
            <person name="Stewart B.A."/>
            <person name="Lee S.R."/>
            <person name="Wilamowska K."/>
            <person name="Weinberg Z."/>
            <person name="Ruzzo W.L."/>
            <person name="Wloga D."/>
            <person name="Gaertig J."/>
            <person name="Frankel J."/>
            <person name="Tsao C.-C."/>
            <person name="Gorovsky M.A."/>
            <person name="Keeling P.J."/>
            <person name="Waller R.F."/>
            <person name="Patron N.J."/>
            <person name="Cherry J.M."/>
            <person name="Stover N.A."/>
            <person name="Krieger C.J."/>
            <person name="del Toro C."/>
            <person name="Ryder H.F."/>
            <person name="Williamson S.C."/>
            <person name="Barbeau R.A."/>
            <person name="Hamilton E.P."/>
            <person name="Orias E."/>
        </authorList>
    </citation>
    <scope>NUCLEOTIDE SEQUENCE [LARGE SCALE GENOMIC DNA]</scope>
    <source>
        <strain evidence="3">SB210</strain>
    </source>
</reference>
<keyword evidence="1 2" id="KW-0812">Transmembrane</keyword>
<dbReference type="EMBL" id="GG662809">
    <property type="protein sequence ID" value="EAR89787.1"/>
    <property type="molecule type" value="Genomic_DNA"/>
</dbReference>
<keyword evidence="1" id="KW-0472">Membrane</keyword>
<sequence length="222" mass="26133">MYFINSYLPYPSLIANMFIFYLISSANYDVFTKYLKTGKIDCKQQSSMLLSYLVCSWACFTIVLNCPPLYIYNHIYQFITFALWFLVYNFQQNKLSAVIFNIFGFAALIFVLLQFHHFYVGVFSSILNVIYVLRSYLQFKRTIEDQKTRPPPTFNRLLGIFHIVGFFFNAIQNIEGDILHFPFLQACVQFGAIIAQEMLVSQYNLYSDSKQKVDQEKKKKEQ</sequence>
<feature type="transmembrane region" description="Helical" evidence="1">
    <location>
        <begin position="118"/>
        <end position="137"/>
    </location>
</feature>
<feature type="transmembrane region" description="Helical" evidence="1">
    <location>
        <begin position="12"/>
        <end position="35"/>
    </location>
</feature>
<feature type="transmembrane region" description="Helical" evidence="1">
    <location>
        <begin position="157"/>
        <end position="174"/>
    </location>
</feature>
<evidence type="ECO:0000313" key="2">
    <source>
        <dbReference type="EMBL" id="EAR89787.1"/>
    </source>
</evidence>
<accession>Q22X59</accession>
<gene>
    <name evidence="2" type="ORF">TTHERM_00632940</name>
</gene>
<evidence type="ECO:0000256" key="1">
    <source>
        <dbReference type="SAM" id="Phobius"/>
    </source>
</evidence>
<dbReference type="KEGG" id="tet:TTHERM_00632940"/>
<feature type="transmembrane region" description="Helical" evidence="1">
    <location>
        <begin position="70"/>
        <end position="88"/>
    </location>
</feature>
<evidence type="ECO:0000313" key="3">
    <source>
        <dbReference type="Proteomes" id="UP000009168"/>
    </source>
</evidence>
<keyword evidence="1" id="KW-1133">Transmembrane helix</keyword>
<protein>
    <submittedName>
        <fullName evidence="2">Transmembrane protein, putative</fullName>
    </submittedName>
</protein>
<dbReference type="AlphaFoldDB" id="Q22X59"/>
<name>Q22X59_TETTS</name>
<dbReference type="GeneID" id="7826187"/>
<dbReference type="InParanoid" id="Q22X59"/>
<proteinExistence type="predicted"/>
<keyword evidence="3" id="KW-1185">Reference proteome</keyword>
<feature type="transmembrane region" description="Helical" evidence="1">
    <location>
        <begin position="47"/>
        <end position="64"/>
    </location>
</feature>